<dbReference type="InterPro" id="IPR017939">
    <property type="entry name" value="G-Glutamylcylcotransferase"/>
</dbReference>
<dbReference type="InterPro" id="IPR013024">
    <property type="entry name" value="GGCT-like"/>
</dbReference>
<feature type="active site" description="Proton acceptor" evidence="2">
    <location>
        <position position="206"/>
    </location>
</feature>
<proteinExistence type="predicted"/>
<dbReference type="Pfam" id="PF13772">
    <property type="entry name" value="AIG2_2"/>
    <property type="match status" value="1"/>
</dbReference>
<accession>A0A2T4U845</accession>
<sequence length="278" mass="32091">MKVFVYGTLRTGEENAYLLNSAERLKEQAYVQGALYDTGAGYPAAVEEEGKIYGEVYEVGHEDLVMLDYLEGYVEGRQNNLFERKIRSIKADGKMFGGYVYLMNKKQPGFQKILFGDWKMHRMLRDGEEFLYFAYGSCMDTKRLDKAGMLHHFSRWEAAVLPNYSLTFSCRRIDGSRADIREDNGEVEGLLYILSDEAAEYLFRREGLYSSVYRPVIVQVEDSRGNRREALTFTAVDKQDCSAPPRHYAEEILRGAERGLSKQYINKINMQLENLYTL</sequence>
<name>A0A2T4U845_9BACI</name>
<keyword evidence="1" id="KW-0456">Lyase</keyword>
<dbReference type="InterPro" id="IPR009288">
    <property type="entry name" value="AIG2-like_dom"/>
</dbReference>
<dbReference type="GO" id="GO:0016740">
    <property type="term" value="F:transferase activity"/>
    <property type="evidence" value="ECO:0007669"/>
    <property type="project" value="UniProtKB-KW"/>
</dbReference>
<dbReference type="AlphaFoldDB" id="A0A2T4U845"/>
<evidence type="ECO:0000256" key="3">
    <source>
        <dbReference type="PIRSR" id="PIRSR617939-2"/>
    </source>
</evidence>
<dbReference type="Proteomes" id="UP000240509">
    <property type="component" value="Unassembled WGS sequence"/>
</dbReference>
<dbReference type="PANTHER" id="PTHR12935:SF0">
    <property type="entry name" value="GAMMA-GLUTAMYLCYCLOTRANSFERASE"/>
    <property type="match status" value="1"/>
</dbReference>
<dbReference type="Gene3D" id="3.10.490.10">
    <property type="entry name" value="Gamma-glutamyl cyclotransferase-like"/>
    <property type="match status" value="2"/>
</dbReference>
<dbReference type="RefSeq" id="WP_107584210.1">
    <property type="nucleotide sequence ID" value="NZ_PZJJ01000006.1"/>
</dbReference>
<dbReference type="SUPFAM" id="SSF110857">
    <property type="entry name" value="Gamma-glutamyl cyclotransferase-like"/>
    <property type="match status" value="2"/>
</dbReference>
<evidence type="ECO:0000313" key="5">
    <source>
        <dbReference type="EMBL" id="PTL39573.1"/>
    </source>
</evidence>
<dbReference type="EMBL" id="PZJJ01000006">
    <property type="protein sequence ID" value="PTL39573.1"/>
    <property type="molecule type" value="Genomic_DNA"/>
</dbReference>
<comment type="caution">
    <text evidence="5">The sequence shown here is derived from an EMBL/GenBank/DDBJ whole genome shotgun (WGS) entry which is preliminary data.</text>
</comment>
<feature type="binding site" evidence="3">
    <location>
        <position position="248"/>
    </location>
    <ligand>
        <name>substrate</name>
    </ligand>
</feature>
<feature type="domain" description="Gamma-glutamylcyclotransferase AIG2-like" evidence="4">
    <location>
        <begin position="3"/>
        <end position="119"/>
    </location>
</feature>
<evidence type="ECO:0000256" key="2">
    <source>
        <dbReference type="PIRSR" id="PIRSR617939-1"/>
    </source>
</evidence>
<protein>
    <submittedName>
        <fullName evidence="5">Gamma-glutamylcyclotransferase</fullName>
    </submittedName>
</protein>
<dbReference type="Pfam" id="PF06094">
    <property type="entry name" value="GGACT"/>
    <property type="match status" value="1"/>
</dbReference>
<dbReference type="PANTHER" id="PTHR12935">
    <property type="entry name" value="GAMMA-GLUTAMYLCYCLOTRANSFERASE"/>
    <property type="match status" value="1"/>
</dbReference>
<keyword evidence="6" id="KW-1185">Reference proteome</keyword>
<gene>
    <name evidence="5" type="ORF">C6Y45_05905</name>
</gene>
<organism evidence="5 6">
    <name type="scientific">Alkalicoccus saliphilus</name>
    <dbReference type="NCBI Taxonomy" id="200989"/>
    <lineage>
        <taxon>Bacteria</taxon>
        <taxon>Bacillati</taxon>
        <taxon>Bacillota</taxon>
        <taxon>Bacilli</taxon>
        <taxon>Bacillales</taxon>
        <taxon>Bacillaceae</taxon>
        <taxon>Alkalicoccus</taxon>
    </lineage>
</organism>
<feature type="binding site" evidence="3">
    <location>
        <begin position="132"/>
        <end position="137"/>
    </location>
    <ligand>
        <name>substrate</name>
    </ligand>
</feature>
<dbReference type="GO" id="GO:0003839">
    <property type="term" value="F:gamma-glutamylcyclotransferase activity"/>
    <property type="evidence" value="ECO:0007669"/>
    <property type="project" value="InterPro"/>
</dbReference>
<evidence type="ECO:0000256" key="1">
    <source>
        <dbReference type="ARBA" id="ARBA00023239"/>
    </source>
</evidence>
<dbReference type="InterPro" id="IPR036568">
    <property type="entry name" value="GGCT-like_sf"/>
</dbReference>
<reference evidence="5 6" key="1">
    <citation type="submission" date="2018-03" db="EMBL/GenBank/DDBJ databases">
        <title>Alkalicoccus saliphilus sp. nov., isolated from a mineral pool.</title>
        <authorList>
            <person name="Zhao B."/>
        </authorList>
    </citation>
    <scope>NUCLEOTIDE SEQUENCE [LARGE SCALE GENOMIC DNA]</scope>
    <source>
        <strain evidence="5 6">6AG</strain>
    </source>
</reference>
<keyword evidence="5" id="KW-0808">Transferase</keyword>
<dbReference type="CDD" id="cd06661">
    <property type="entry name" value="GGCT_like"/>
    <property type="match status" value="2"/>
</dbReference>
<evidence type="ECO:0000259" key="4">
    <source>
        <dbReference type="Pfam" id="PF06094"/>
    </source>
</evidence>
<evidence type="ECO:0000313" key="6">
    <source>
        <dbReference type="Proteomes" id="UP000240509"/>
    </source>
</evidence>
<dbReference type="OrthoDB" id="8538589at2"/>